<evidence type="ECO:0008006" key="3">
    <source>
        <dbReference type="Google" id="ProtNLM"/>
    </source>
</evidence>
<evidence type="ECO:0000313" key="2">
    <source>
        <dbReference type="Proteomes" id="UP000315724"/>
    </source>
</evidence>
<name>A0A517QSV2_9PLAN</name>
<dbReference type="OrthoDB" id="215317at2"/>
<dbReference type="PANTHER" id="PTHR37833:SF1">
    <property type="entry name" value="SIGNAL PEPTIDE PROTEIN"/>
    <property type="match status" value="1"/>
</dbReference>
<sequence>MKIAQIAAVMFTLLLSLGIVLWLADSAPTTVHEKETEALPPDAPVDTPTEDGVHNINPFTPTTEGPQPKVVIESLVHDFGAMALGQTGTHNFIIRNEGEAPLKLAKGQVQCKCTVSGLQDEEVPVGGEAKIHLEWTPKSMGPFGQGAVIWTNDPANEKLELRVEGEMVSEININPENGWILANVPSGRPTKIGGGISTGLHDSFEITSIETTSDRLTFTSKPMLPEDLAAQNAKSGFELIGEYNPPDEAGKFRETVTVKTSLDKYAKIVLNVTGSRTGPIAIIASGWMAGKRLLNLGRVSEKKGKKHRLTMMVEPFEEELKILDSQIQPNFITVDFEAAENSETATRHRYTLNLEIPPGSPAGVWRKDSQGKIVLTTNHPKLKEIIINLEMVIQ</sequence>
<dbReference type="PANTHER" id="PTHR37833">
    <property type="entry name" value="LIPOPROTEIN-RELATED"/>
    <property type="match status" value="1"/>
</dbReference>
<dbReference type="Gene3D" id="2.60.40.10">
    <property type="entry name" value="Immunoglobulins"/>
    <property type="match status" value="1"/>
</dbReference>
<protein>
    <recommendedName>
        <fullName evidence="3">DUF1573 domain-containing protein</fullName>
    </recommendedName>
</protein>
<keyword evidence="2" id="KW-1185">Reference proteome</keyword>
<reference evidence="1 2" key="1">
    <citation type="submission" date="2019-02" db="EMBL/GenBank/DDBJ databases">
        <title>Deep-cultivation of Planctomycetes and their phenomic and genomic characterization uncovers novel biology.</title>
        <authorList>
            <person name="Wiegand S."/>
            <person name="Jogler M."/>
            <person name="Boedeker C."/>
            <person name="Pinto D."/>
            <person name="Vollmers J."/>
            <person name="Rivas-Marin E."/>
            <person name="Kohn T."/>
            <person name="Peeters S.H."/>
            <person name="Heuer A."/>
            <person name="Rast P."/>
            <person name="Oberbeckmann S."/>
            <person name="Bunk B."/>
            <person name="Jeske O."/>
            <person name="Meyerdierks A."/>
            <person name="Storesund J.E."/>
            <person name="Kallscheuer N."/>
            <person name="Luecker S."/>
            <person name="Lage O.M."/>
            <person name="Pohl T."/>
            <person name="Merkel B.J."/>
            <person name="Hornburger P."/>
            <person name="Mueller R.-W."/>
            <person name="Bruemmer F."/>
            <person name="Labrenz M."/>
            <person name="Spormann A.M."/>
            <person name="Op den Camp H."/>
            <person name="Overmann J."/>
            <person name="Amann R."/>
            <person name="Jetten M.S.M."/>
            <person name="Mascher T."/>
            <person name="Medema M.H."/>
            <person name="Devos D.P."/>
            <person name="Kaster A.-K."/>
            <person name="Ovreas L."/>
            <person name="Rohde M."/>
            <person name="Galperin M.Y."/>
            <person name="Jogler C."/>
        </authorList>
    </citation>
    <scope>NUCLEOTIDE SEQUENCE [LARGE SCALE GENOMIC DNA]</scope>
    <source>
        <strain evidence="1 2">Mal48</strain>
    </source>
</reference>
<accession>A0A517QSV2</accession>
<proteinExistence type="predicted"/>
<gene>
    <name evidence="1" type="ORF">Mal48_39820</name>
</gene>
<organism evidence="1 2">
    <name type="scientific">Thalassoglobus polymorphus</name>
    <dbReference type="NCBI Taxonomy" id="2527994"/>
    <lineage>
        <taxon>Bacteria</taxon>
        <taxon>Pseudomonadati</taxon>
        <taxon>Planctomycetota</taxon>
        <taxon>Planctomycetia</taxon>
        <taxon>Planctomycetales</taxon>
        <taxon>Planctomycetaceae</taxon>
        <taxon>Thalassoglobus</taxon>
    </lineage>
</organism>
<dbReference type="RefSeq" id="WP_145203081.1">
    <property type="nucleotide sequence ID" value="NZ_CP036267.1"/>
</dbReference>
<dbReference type="InterPro" id="IPR013783">
    <property type="entry name" value="Ig-like_fold"/>
</dbReference>
<evidence type="ECO:0000313" key="1">
    <source>
        <dbReference type="EMBL" id="QDT34710.1"/>
    </source>
</evidence>
<dbReference type="KEGG" id="tpol:Mal48_39820"/>
<dbReference type="Pfam" id="PF07610">
    <property type="entry name" value="DUF1573"/>
    <property type="match status" value="1"/>
</dbReference>
<dbReference type="Proteomes" id="UP000315724">
    <property type="component" value="Chromosome"/>
</dbReference>
<dbReference type="InterPro" id="IPR011467">
    <property type="entry name" value="DUF1573"/>
</dbReference>
<dbReference type="EMBL" id="CP036267">
    <property type="protein sequence ID" value="QDT34710.1"/>
    <property type="molecule type" value="Genomic_DNA"/>
</dbReference>
<dbReference type="AlphaFoldDB" id="A0A517QSV2"/>